<dbReference type="InterPro" id="IPR002139">
    <property type="entry name" value="Ribo/fructo_kinase"/>
</dbReference>
<dbReference type="InterPro" id="IPR029056">
    <property type="entry name" value="Ribokinase-like"/>
</dbReference>
<organism evidence="8 9">
    <name type="scientific">Actibacterium pelagium</name>
    <dbReference type="NCBI Taxonomy" id="2029103"/>
    <lineage>
        <taxon>Bacteria</taxon>
        <taxon>Pseudomonadati</taxon>
        <taxon>Pseudomonadota</taxon>
        <taxon>Alphaproteobacteria</taxon>
        <taxon>Rhodobacterales</taxon>
        <taxon>Roseobacteraceae</taxon>
        <taxon>Actibacterium</taxon>
    </lineage>
</organism>
<dbReference type="GO" id="GO:0005524">
    <property type="term" value="F:ATP binding"/>
    <property type="evidence" value="ECO:0007669"/>
    <property type="project" value="UniProtKB-KW"/>
</dbReference>
<feature type="domain" description="Carbohydrate kinase PfkB" evidence="7">
    <location>
        <begin position="2"/>
        <end position="304"/>
    </location>
</feature>
<dbReference type="Proteomes" id="UP000606730">
    <property type="component" value="Unassembled WGS sequence"/>
</dbReference>
<dbReference type="InterPro" id="IPR002173">
    <property type="entry name" value="Carboh/pur_kinase_PfkB_CS"/>
</dbReference>
<name>A0A917EH69_9RHOB</name>
<evidence type="ECO:0000256" key="3">
    <source>
        <dbReference type="ARBA" id="ARBA00022741"/>
    </source>
</evidence>
<dbReference type="InterPro" id="IPR011611">
    <property type="entry name" value="PfkB_dom"/>
</dbReference>
<accession>A0A917EH69</accession>
<comment type="similarity">
    <text evidence="1 6">Belongs to the carbohydrate kinase PfkB family.</text>
</comment>
<comment type="caution">
    <text evidence="8">The sequence shown here is derived from an EMBL/GenBank/DDBJ whole genome shotgun (WGS) entry which is preliminary data.</text>
</comment>
<evidence type="ECO:0000256" key="2">
    <source>
        <dbReference type="ARBA" id="ARBA00022679"/>
    </source>
</evidence>
<evidence type="ECO:0000256" key="1">
    <source>
        <dbReference type="ARBA" id="ARBA00010688"/>
    </source>
</evidence>
<evidence type="ECO:0000256" key="5">
    <source>
        <dbReference type="ARBA" id="ARBA00022840"/>
    </source>
</evidence>
<sequence>MIVCCGEALIDMIPAKCGELQEDGFIPRAGGSVFNTAIALGRLGSGPKFLSCLSRDMFGDLLEQTLVNSRVGNDLCLRADRPSTMAYVKLTNGNATYVFYDENSAGRMIKPTDIPAIPDEVSTLFFGGISLAVEPCADTYADLAIREGTERVVMVDPNIRPGFIADETRFRERLRQMFQITDIVKVSDEDLEWLVPGDMTDQERAEKIIQQGPQLVLVTAGGDGVTCFAADGRSIKKEITPVEVVDTVGAGDTFNAGFLHSLHANGLLVKGRIGQLTDDQILKALGLGTQAAGVVVARSGANPPWADELDVL</sequence>
<dbReference type="RefSeq" id="WP_095596295.1">
    <property type="nucleotide sequence ID" value="NZ_BMKN01000001.1"/>
</dbReference>
<dbReference type="OrthoDB" id="9795789at2"/>
<dbReference type="Pfam" id="PF00294">
    <property type="entry name" value="PfkB"/>
    <property type="match status" value="1"/>
</dbReference>
<dbReference type="SUPFAM" id="SSF53613">
    <property type="entry name" value="Ribokinase-like"/>
    <property type="match status" value="1"/>
</dbReference>
<dbReference type="EMBL" id="BMKN01000001">
    <property type="protein sequence ID" value="GGE43006.1"/>
    <property type="molecule type" value="Genomic_DNA"/>
</dbReference>
<evidence type="ECO:0000313" key="9">
    <source>
        <dbReference type="Proteomes" id="UP000606730"/>
    </source>
</evidence>
<dbReference type="PANTHER" id="PTHR43085">
    <property type="entry name" value="HEXOKINASE FAMILY MEMBER"/>
    <property type="match status" value="1"/>
</dbReference>
<dbReference type="GO" id="GO:0008865">
    <property type="term" value="F:fructokinase activity"/>
    <property type="evidence" value="ECO:0007669"/>
    <property type="project" value="UniProtKB-ARBA"/>
</dbReference>
<evidence type="ECO:0000259" key="7">
    <source>
        <dbReference type="Pfam" id="PF00294"/>
    </source>
</evidence>
<keyword evidence="4 6" id="KW-0418">Kinase</keyword>
<reference evidence="8" key="2">
    <citation type="submission" date="2020-09" db="EMBL/GenBank/DDBJ databases">
        <authorList>
            <person name="Sun Q."/>
            <person name="Zhou Y."/>
        </authorList>
    </citation>
    <scope>NUCLEOTIDE SEQUENCE</scope>
    <source>
        <strain evidence="8">CGMCC 1.16012</strain>
    </source>
</reference>
<keyword evidence="2 6" id="KW-0808">Transferase</keyword>
<evidence type="ECO:0000256" key="4">
    <source>
        <dbReference type="ARBA" id="ARBA00022777"/>
    </source>
</evidence>
<dbReference type="PANTHER" id="PTHR43085:SF1">
    <property type="entry name" value="PSEUDOURIDINE KINASE-RELATED"/>
    <property type="match status" value="1"/>
</dbReference>
<gene>
    <name evidence="8" type="ORF">GCM10011517_08300</name>
</gene>
<evidence type="ECO:0000256" key="6">
    <source>
        <dbReference type="RuleBase" id="RU003704"/>
    </source>
</evidence>
<keyword evidence="5" id="KW-0067">ATP-binding</keyword>
<dbReference type="PROSITE" id="PS00584">
    <property type="entry name" value="PFKB_KINASES_2"/>
    <property type="match status" value="1"/>
</dbReference>
<protein>
    <submittedName>
        <fullName evidence="8">Carbohydrate kinase</fullName>
    </submittedName>
</protein>
<dbReference type="InterPro" id="IPR050306">
    <property type="entry name" value="PfkB_Carbo_kinase"/>
</dbReference>
<dbReference type="Gene3D" id="3.40.1190.20">
    <property type="match status" value="1"/>
</dbReference>
<keyword evidence="3" id="KW-0547">Nucleotide-binding</keyword>
<evidence type="ECO:0000313" key="8">
    <source>
        <dbReference type="EMBL" id="GGE43006.1"/>
    </source>
</evidence>
<dbReference type="CDD" id="cd01167">
    <property type="entry name" value="bac_FRK"/>
    <property type="match status" value="1"/>
</dbReference>
<dbReference type="GO" id="GO:0006000">
    <property type="term" value="P:fructose metabolic process"/>
    <property type="evidence" value="ECO:0007669"/>
    <property type="project" value="UniProtKB-ARBA"/>
</dbReference>
<reference evidence="8" key="1">
    <citation type="journal article" date="2014" name="Int. J. Syst. Evol. Microbiol.">
        <title>Complete genome sequence of Corynebacterium casei LMG S-19264T (=DSM 44701T), isolated from a smear-ripened cheese.</title>
        <authorList>
            <consortium name="US DOE Joint Genome Institute (JGI-PGF)"/>
            <person name="Walter F."/>
            <person name="Albersmeier A."/>
            <person name="Kalinowski J."/>
            <person name="Ruckert C."/>
        </authorList>
    </citation>
    <scope>NUCLEOTIDE SEQUENCE</scope>
    <source>
        <strain evidence="8">CGMCC 1.16012</strain>
    </source>
</reference>
<proteinExistence type="inferred from homology"/>
<keyword evidence="9" id="KW-1185">Reference proteome</keyword>
<dbReference type="AlphaFoldDB" id="A0A917EH69"/>
<dbReference type="PRINTS" id="PR00990">
    <property type="entry name" value="RIBOKINASE"/>
</dbReference>